<name>A0ABT1ECC7_9FIRM</name>
<protein>
    <submittedName>
        <fullName evidence="1">Uncharacterized protein</fullName>
    </submittedName>
</protein>
<proteinExistence type="predicted"/>
<dbReference type="EMBL" id="JAMZFW010000029">
    <property type="protein sequence ID" value="MCP1103498.1"/>
    <property type="molecule type" value="Genomic_DNA"/>
</dbReference>
<keyword evidence="2" id="KW-1185">Reference proteome</keyword>
<sequence length="61" mass="7167">MIQIIDNAEEQMRGLLLYIAEDSRSNQVAQNYLEKTETAIKGLEMREYRECITSRQFVGRL</sequence>
<evidence type="ECO:0000313" key="1">
    <source>
        <dbReference type="EMBL" id="MCP1103498.1"/>
    </source>
</evidence>
<dbReference type="Proteomes" id="UP001523566">
    <property type="component" value="Unassembled WGS sequence"/>
</dbReference>
<reference evidence="1 2" key="1">
    <citation type="journal article" date="2022" name="Genome Biol. Evol.">
        <title>Host diet, physiology and behaviors set the stage for Lachnospiraceae cladogenesis.</title>
        <authorList>
            <person name="Vera-Ponce De Leon A."/>
            <person name="Schneider M."/>
            <person name="Jahnes B.C."/>
            <person name="Sadowski V."/>
            <person name="Camuy-Velez L.A."/>
            <person name="Duan J."/>
            <person name="Sabree Z.L."/>
        </authorList>
    </citation>
    <scope>NUCLEOTIDE SEQUENCE [LARGE SCALE GENOMIC DNA]</scope>
    <source>
        <strain evidence="1 2">PAL113</strain>
    </source>
</reference>
<evidence type="ECO:0000313" key="2">
    <source>
        <dbReference type="Proteomes" id="UP001523566"/>
    </source>
</evidence>
<accession>A0ABT1ECC7</accession>
<organism evidence="1 2">
    <name type="scientific">Aequitasia blattaphilus</name>
    <dbReference type="NCBI Taxonomy" id="2949332"/>
    <lineage>
        <taxon>Bacteria</taxon>
        <taxon>Bacillati</taxon>
        <taxon>Bacillota</taxon>
        <taxon>Clostridia</taxon>
        <taxon>Lachnospirales</taxon>
        <taxon>Lachnospiraceae</taxon>
        <taxon>Aequitasia</taxon>
    </lineage>
</organism>
<gene>
    <name evidence="1" type="ORF">NK125_13920</name>
</gene>
<dbReference type="RefSeq" id="WP_262067269.1">
    <property type="nucleotide sequence ID" value="NZ_JAMXOD010000029.1"/>
</dbReference>
<comment type="caution">
    <text evidence="1">The sequence shown here is derived from an EMBL/GenBank/DDBJ whole genome shotgun (WGS) entry which is preliminary data.</text>
</comment>